<dbReference type="Proteomes" id="UP000676917">
    <property type="component" value="Unassembled WGS sequence"/>
</dbReference>
<comment type="caution">
    <text evidence="6">The sequence shown here is derived from an EMBL/GenBank/DDBJ whole genome shotgun (WGS) entry which is preliminary data.</text>
</comment>
<evidence type="ECO:0000256" key="4">
    <source>
        <dbReference type="SAM" id="Phobius"/>
    </source>
</evidence>
<dbReference type="GO" id="GO:0005975">
    <property type="term" value="P:carbohydrate metabolic process"/>
    <property type="evidence" value="ECO:0007669"/>
    <property type="project" value="InterPro"/>
</dbReference>
<protein>
    <submittedName>
        <fullName evidence="6">Alpha-amylase</fullName>
    </submittedName>
</protein>
<dbReference type="GO" id="GO:0046872">
    <property type="term" value="F:metal ion binding"/>
    <property type="evidence" value="ECO:0007669"/>
    <property type="project" value="UniProtKB-KW"/>
</dbReference>
<dbReference type="Gene3D" id="3.20.20.80">
    <property type="entry name" value="Glycosidases"/>
    <property type="match status" value="1"/>
</dbReference>
<dbReference type="InterPro" id="IPR054174">
    <property type="entry name" value="Alpha-amylase-like_C"/>
</dbReference>
<gene>
    <name evidence="6" type="ORF">J43TS3_03360</name>
</gene>
<dbReference type="PANTHER" id="PTHR10357">
    <property type="entry name" value="ALPHA-AMYLASE FAMILY MEMBER"/>
    <property type="match status" value="1"/>
</dbReference>
<dbReference type="PANTHER" id="PTHR10357:SF215">
    <property type="entry name" value="ALPHA-AMYLASE 1"/>
    <property type="match status" value="1"/>
</dbReference>
<reference evidence="6" key="1">
    <citation type="submission" date="2021-03" db="EMBL/GenBank/DDBJ databases">
        <title>Antimicrobial resistance genes in bacteria isolated from Japanese honey, and their potential for conferring macrolide and lincosamide resistance in the American foulbrood pathogen Paenibacillus larvae.</title>
        <authorList>
            <person name="Okamoto M."/>
            <person name="Kumagai M."/>
            <person name="Kanamori H."/>
            <person name="Takamatsu D."/>
        </authorList>
    </citation>
    <scope>NUCLEOTIDE SEQUENCE</scope>
    <source>
        <strain evidence="6">J43TS3</strain>
    </source>
</reference>
<organism evidence="6 7">
    <name type="scientific">Ornithinibacillus bavariensis</name>
    <dbReference type="NCBI Taxonomy" id="545502"/>
    <lineage>
        <taxon>Bacteria</taxon>
        <taxon>Bacillati</taxon>
        <taxon>Bacillota</taxon>
        <taxon>Bacilli</taxon>
        <taxon>Bacillales</taxon>
        <taxon>Bacillaceae</taxon>
        <taxon>Ornithinibacillus</taxon>
    </lineage>
</organism>
<dbReference type="Pfam" id="PF22026">
    <property type="entry name" value="Alpha-amylase_C_2"/>
    <property type="match status" value="1"/>
</dbReference>
<accession>A0A919X707</accession>
<keyword evidence="4" id="KW-0812">Transmembrane</keyword>
<feature type="domain" description="Glycosyl hydrolase family 13 catalytic" evidence="5">
    <location>
        <begin position="36"/>
        <end position="373"/>
    </location>
</feature>
<dbReference type="InterPro" id="IPR013780">
    <property type="entry name" value="Glyco_hydro_b"/>
</dbReference>
<dbReference type="EMBL" id="BORP01000001">
    <property type="protein sequence ID" value="GIO25725.1"/>
    <property type="molecule type" value="Genomic_DNA"/>
</dbReference>
<keyword evidence="3" id="KW-0732">Signal</keyword>
<dbReference type="SMART" id="SM00642">
    <property type="entry name" value="Aamy"/>
    <property type="match status" value="1"/>
</dbReference>
<sequence length="498" mass="56399">MKKFIMLTSAILLFTYIFPTIGYAKGNDIQEQIIYSILVDRFNNGDHAFSEEVRLDDPYAFHGGDLKGIQLKLDDLKDLGFTTISLSPIMENATDGYHGYWVEDFYSVEEQFGTIEDLKALVREAHKRDMKVMIELVNNYVASTNPIVTDTAKSDWIVSNKRVDSMNEPWLDSVIVLNQSNPEVQNMLIDVAKYWLHETDIDGFTLHAADQSNSVFLERLTNELKTEKQDLYIVANVLSDKTPDALLQIPSIDVVENPELSKKIVEVLSHVDSPVSDIFHTWQELGNRNGLIYVDNKVMDRFAQVAGMNGRDDVNTWQLALAYMLTSPGVTSIFQGSEIPMYGVGLEETEKLVDFNSGDPDLKEVYSKILSLRTNFPALQYGDTELVGSDHGMLVFKRTYKDETMYIAINNDSVLRSVSITDLDSNLQLRGLLGDDIVRQLDNGEYKIGLKRESVDVYIVEENTGINWAFIAPIAIVLVLFLVAVIYLGWKQRKQEND</sequence>
<evidence type="ECO:0000256" key="3">
    <source>
        <dbReference type="ARBA" id="ARBA00022729"/>
    </source>
</evidence>
<evidence type="ECO:0000313" key="7">
    <source>
        <dbReference type="Proteomes" id="UP000676917"/>
    </source>
</evidence>
<keyword evidence="4" id="KW-0472">Membrane</keyword>
<evidence type="ECO:0000259" key="5">
    <source>
        <dbReference type="SMART" id="SM00642"/>
    </source>
</evidence>
<dbReference type="Gene3D" id="2.60.40.1180">
    <property type="entry name" value="Golgi alpha-mannosidase II"/>
    <property type="match status" value="1"/>
</dbReference>
<dbReference type="Pfam" id="PF00128">
    <property type="entry name" value="Alpha-amylase"/>
    <property type="match status" value="2"/>
</dbReference>
<dbReference type="SUPFAM" id="SSF51445">
    <property type="entry name" value="(Trans)glycosidases"/>
    <property type="match status" value="1"/>
</dbReference>
<dbReference type="SUPFAM" id="SSF51011">
    <property type="entry name" value="Glycosyl hydrolase domain"/>
    <property type="match status" value="1"/>
</dbReference>
<feature type="transmembrane region" description="Helical" evidence="4">
    <location>
        <begin position="468"/>
        <end position="490"/>
    </location>
</feature>
<evidence type="ECO:0000256" key="2">
    <source>
        <dbReference type="ARBA" id="ARBA00022723"/>
    </source>
</evidence>
<evidence type="ECO:0000256" key="1">
    <source>
        <dbReference type="ARBA" id="ARBA00001913"/>
    </source>
</evidence>
<keyword evidence="7" id="KW-1185">Reference proteome</keyword>
<keyword evidence="2" id="KW-0479">Metal-binding</keyword>
<dbReference type="RefSeq" id="WP_212919250.1">
    <property type="nucleotide sequence ID" value="NZ_BORP01000001.1"/>
</dbReference>
<name>A0A919X707_9BACI</name>
<dbReference type="InterPro" id="IPR006047">
    <property type="entry name" value="GH13_cat_dom"/>
</dbReference>
<keyword evidence="4" id="KW-1133">Transmembrane helix</keyword>
<evidence type="ECO:0000313" key="6">
    <source>
        <dbReference type="EMBL" id="GIO25725.1"/>
    </source>
</evidence>
<proteinExistence type="predicted"/>
<dbReference type="AlphaFoldDB" id="A0A919X707"/>
<dbReference type="InterPro" id="IPR017853">
    <property type="entry name" value="GH"/>
</dbReference>
<comment type="cofactor">
    <cofactor evidence="1">
        <name>Ca(2+)</name>
        <dbReference type="ChEBI" id="CHEBI:29108"/>
    </cofactor>
</comment>